<dbReference type="GO" id="GO:0008270">
    <property type="term" value="F:zinc ion binding"/>
    <property type="evidence" value="ECO:0007669"/>
    <property type="project" value="UniProtKB-KW"/>
</dbReference>
<evidence type="ECO:0000313" key="21">
    <source>
        <dbReference type="WBParaSite" id="SPAL_0000524400.1"/>
    </source>
</evidence>
<dbReference type="GO" id="GO:0042575">
    <property type="term" value="C:DNA polymerase complex"/>
    <property type="evidence" value="ECO:0007669"/>
    <property type="project" value="UniProtKB-ARBA"/>
</dbReference>
<dbReference type="GO" id="GO:0003964">
    <property type="term" value="F:RNA-directed DNA polymerase activity"/>
    <property type="evidence" value="ECO:0007669"/>
    <property type="project" value="UniProtKB-KW"/>
</dbReference>
<evidence type="ECO:0000256" key="10">
    <source>
        <dbReference type="ARBA" id="ARBA00022884"/>
    </source>
</evidence>
<evidence type="ECO:0000256" key="6">
    <source>
        <dbReference type="ARBA" id="ARBA00022750"/>
    </source>
</evidence>
<dbReference type="InterPro" id="IPR041588">
    <property type="entry name" value="Integrase_H2C2"/>
</dbReference>
<feature type="domain" description="Integrase catalytic" evidence="19">
    <location>
        <begin position="1151"/>
        <end position="1311"/>
    </location>
</feature>
<keyword evidence="10" id="KW-0694">RNA-binding</keyword>
<keyword evidence="14" id="KW-0511">Multifunctional enzyme</keyword>
<dbReference type="GO" id="GO:0003677">
    <property type="term" value="F:DNA binding"/>
    <property type="evidence" value="ECO:0007669"/>
    <property type="project" value="UniProtKB-KW"/>
</dbReference>
<evidence type="ECO:0000256" key="5">
    <source>
        <dbReference type="ARBA" id="ARBA00022722"/>
    </source>
</evidence>
<name>A0A0N5BGZ4_STREA</name>
<sequence>MGPKVDKKVKSNLSESDQFKEVENRARVAALKDVKMNNSSGGNTRSDDERLPVDNSRRTENGSGFNDPGAHNSEEFPSLFSVTNRNVRLGVGNGPNGNNHANNGFGGQLGNVGTESTVRNLSKMVQQYVRMEDLARLFAQFLDMSRAAINTPGQSQVRSVNDNDRGGRESRKCPAKEPDEFKPGMDFKTWKMKFDWFFDVNEFDIGKKLRVLKTYLSNDILKDIAHDDELMEDYDLLCRYLNKTYSSATSEISARKELKYLLSKKVNNPEEIEDVGKKIDKLIDAKLYGLSKEVVLKEKIDTLSYLLPPECQTVYDNTKNYSNFQDAISSAKAIWSQMINAELRKQRGQGIVKNKKFNKNNSKNSSEVRCYSCNEVGHIKTKCPKKKKKDQTNTITTEVSENKENDKVQCNAAQVDNSVNTIEDLRIKDKLIGTHVEVNGEPTTALVDTGSNCIIINPTFAKKLNLKTIDAEPVSSFQTNHEVKKVKDKVKIKILGEEYLFGPVLIGSKDFPNKKYEIIIGMNLLRVTKAIVDLTKGKLLKDKEKPDVDENNNCNLILDDTEDDNEAKEFLKKMKSKYPNCVQKNEWDLGPGKLVSGPIEIFEDKEPYRYPIYPIPHNQKSIAKEAIDKLVKAKVLEPSKSQYLHPIMMVQKSTPNKYNIPNQRELFQKIGRFSYCSKLDLCDAFYQISLPTESRKYMGIRTDEGDYQFTRLVQGASNSAAEMQRCLTNAFISLKDNVHVFVDDLLITSVGTKEEHKEILDKVFSLCNGLELKINFNKCKMFATSCTFLGHQLSREGIKPSEENIKIFLKRPFPKTRRQLLGTLQSANYYRNFIKDFSRICSPLYEATKNKKSKLELTDEQKACFRELCEKMQSVTMLYHPDKSGKYILTTDSSVNYGIERPLSYFSHKLKSSIRGRSATYLELLGIAEAVTFYKYILTGAVVEIRTDHKPLLSLKRNTTDRRFLELIAKIDSVNCSLVYFAGAQNHVVDDLSRNSSQALEDNDEDDGNNSFVIQQMSCNSISSGTVSGKSEVKQPRRRGRPPKSERKRRGRPPKVKVDIDTSEKLPPPTLNKFEASNFEKQRRINEKEVFRLAHDENGHFGFEKMKSLIESRTLDIPNLDAKIKMYVKNCDLCQRRNVAMRRIPELKPVVYDSPGLNLSIDLMGPISPPAADGSKYILCAIDGYSRYCYLLPLKSYKFEELGPELNNKVFCYGGYPKSIRTDGAGNFVSEEFKSWLKSLNIEHSISSPHHSTGNSLVERSFRWIASTVSKVCKEKPHAWPQMLPMIMYNYNSTKNSTTGSSPFFLNHLREPCTLLDQYLKTYSVGIFDKSQSSYELLERASIIRKAAADAIQATREFGNENKKCYNIKEYKKGDKILIEMPDMDKNISSKFKMLYKGPFIVTRQENDHVYYKKPNSNKERQATVSKVKAYHDDNLEEKFNQIEASSISKDGEVRTKCSFH</sequence>
<keyword evidence="6" id="KW-0064">Aspartyl protease</keyword>
<evidence type="ECO:0000256" key="15">
    <source>
        <dbReference type="PROSITE-ProRule" id="PRU00047"/>
    </source>
</evidence>
<keyword evidence="11" id="KW-0229">DNA integration</keyword>
<dbReference type="Gene3D" id="2.40.70.10">
    <property type="entry name" value="Acid Proteases"/>
    <property type="match status" value="1"/>
</dbReference>
<evidence type="ECO:0000259" key="19">
    <source>
        <dbReference type="PROSITE" id="PS50994"/>
    </source>
</evidence>
<dbReference type="EC" id="2.7.7.49" evidence="1"/>
<dbReference type="InterPro" id="IPR012337">
    <property type="entry name" value="RNaseH-like_sf"/>
</dbReference>
<dbReference type="InterPro" id="IPR000477">
    <property type="entry name" value="RT_dom"/>
</dbReference>
<dbReference type="CDD" id="cd01647">
    <property type="entry name" value="RT_LTR"/>
    <property type="match status" value="1"/>
</dbReference>
<dbReference type="SMART" id="SM00343">
    <property type="entry name" value="ZnF_C2HC"/>
    <property type="match status" value="1"/>
</dbReference>
<dbReference type="Pfam" id="PF17921">
    <property type="entry name" value="Integrase_H2C2"/>
    <property type="match status" value="1"/>
</dbReference>
<dbReference type="InterPro" id="IPR021109">
    <property type="entry name" value="Peptidase_aspartic_dom_sf"/>
</dbReference>
<reference evidence="21" key="1">
    <citation type="submission" date="2017-02" db="UniProtKB">
        <authorList>
            <consortium name="WormBaseParasite"/>
        </authorList>
    </citation>
    <scope>IDENTIFICATION</scope>
</reference>
<keyword evidence="15" id="KW-0479">Metal-binding</keyword>
<feature type="compositionally biased region" description="Low complexity" evidence="16">
    <location>
        <begin position="84"/>
        <end position="103"/>
    </location>
</feature>
<keyword evidence="4" id="KW-0548">Nucleotidyltransferase</keyword>
<dbReference type="Pfam" id="PF00665">
    <property type="entry name" value="rve"/>
    <property type="match status" value="1"/>
</dbReference>
<dbReference type="SUPFAM" id="SSF57756">
    <property type="entry name" value="Retrovirus zinc finger-like domains"/>
    <property type="match status" value="1"/>
</dbReference>
<dbReference type="Gene3D" id="3.30.420.10">
    <property type="entry name" value="Ribonuclease H-like superfamily/Ribonuclease H"/>
    <property type="match status" value="1"/>
</dbReference>
<feature type="region of interest" description="Disordered" evidence="16">
    <location>
        <begin position="1022"/>
        <end position="1070"/>
    </location>
</feature>
<dbReference type="GO" id="GO:0004519">
    <property type="term" value="F:endonuclease activity"/>
    <property type="evidence" value="ECO:0007669"/>
    <property type="project" value="UniProtKB-KW"/>
</dbReference>
<dbReference type="Pfam" id="PF13650">
    <property type="entry name" value="Asp_protease_2"/>
    <property type="match status" value="1"/>
</dbReference>
<feature type="domain" description="CCHC-type" evidence="17">
    <location>
        <begin position="369"/>
        <end position="385"/>
    </location>
</feature>
<evidence type="ECO:0000256" key="12">
    <source>
        <dbReference type="ARBA" id="ARBA00022918"/>
    </source>
</evidence>
<keyword evidence="15" id="KW-0862">Zinc</keyword>
<dbReference type="GO" id="GO:0015074">
    <property type="term" value="P:DNA integration"/>
    <property type="evidence" value="ECO:0007669"/>
    <property type="project" value="UniProtKB-KW"/>
</dbReference>
<evidence type="ECO:0000256" key="1">
    <source>
        <dbReference type="ARBA" id="ARBA00012493"/>
    </source>
</evidence>
<feature type="region of interest" description="Disordered" evidence="16">
    <location>
        <begin position="153"/>
        <end position="176"/>
    </location>
</feature>
<dbReference type="SUPFAM" id="SSF50630">
    <property type="entry name" value="Acid proteases"/>
    <property type="match status" value="1"/>
</dbReference>
<dbReference type="Gene3D" id="4.10.60.10">
    <property type="entry name" value="Zinc finger, CCHC-type"/>
    <property type="match status" value="1"/>
</dbReference>
<evidence type="ECO:0000256" key="14">
    <source>
        <dbReference type="ARBA" id="ARBA00023268"/>
    </source>
</evidence>
<keyword evidence="15" id="KW-0863">Zinc-finger</keyword>
<dbReference type="InterPro" id="IPR041577">
    <property type="entry name" value="RT_RNaseH_2"/>
</dbReference>
<protein>
    <recommendedName>
        <fullName evidence="1">RNA-directed DNA polymerase</fullName>
        <ecNumber evidence="1">2.7.7.49</ecNumber>
    </recommendedName>
</protein>
<evidence type="ECO:0000256" key="11">
    <source>
        <dbReference type="ARBA" id="ARBA00022908"/>
    </source>
</evidence>
<dbReference type="Gene3D" id="3.10.10.10">
    <property type="entry name" value="HIV Type 1 Reverse Transcriptase, subunit A, domain 1"/>
    <property type="match status" value="1"/>
</dbReference>
<keyword evidence="2" id="KW-0645">Protease</keyword>
<dbReference type="Pfam" id="PF00078">
    <property type="entry name" value="RVT_1"/>
    <property type="match status" value="1"/>
</dbReference>
<dbReference type="PANTHER" id="PTHR37984:SF5">
    <property type="entry name" value="PROTEIN NYNRIN-LIKE"/>
    <property type="match status" value="1"/>
</dbReference>
<evidence type="ECO:0000256" key="9">
    <source>
        <dbReference type="ARBA" id="ARBA00022842"/>
    </source>
</evidence>
<evidence type="ECO:0000256" key="3">
    <source>
        <dbReference type="ARBA" id="ARBA00022679"/>
    </source>
</evidence>
<dbReference type="PROSITE" id="PS50158">
    <property type="entry name" value="ZF_CCHC"/>
    <property type="match status" value="1"/>
</dbReference>
<feature type="region of interest" description="Disordered" evidence="16">
    <location>
        <begin position="1"/>
        <end position="109"/>
    </location>
</feature>
<dbReference type="WBParaSite" id="SPAL_0000524400.1">
    <property type="protein sequence ID" value="SPAL_0000524400.1"/>
    <property type="gene ID" value="SPAL_0000524400"/>
</dbReference>
<feature type="compositionally biased region" description="Basic and acidic residues" evidence="16">
    <location>
        <begin position="17"/>
        <end position="35"/>
    </location>
</feature>
<accession>A0A0N5BGZ4</accession>
<organism evidence="20 21">
    <name type="scientific">Strongyloides papillosus</name>
    <name type="common">Intestinal threadworm</name>
    <dbReference type="NCBI Taxonomy" id="174720"/>
    <lineage>
        <taxon>Eukaryota</taxon>
        <taxon>Metazoa</taxon>
        <taxon>Ecdysozoa</taxon>
        <taxon>Nematoda</taxon>
        <taxon>Chromadorea</taxon>
        <taxon>Rhabditida</taxon>
        <taxon>Tylenchina</taxon>
        <taxon>Panagrolaimomorpha</taxon>
        <taxon>Strongyloidoidea</taxon>
        <taxon>Strongyloididae</taxon>
        <taxon>Strongyloides</taxon>
    </lineage>
</organism>
<keyword evidence="13" id="KW-0238">DNA-binding</keyword>
<dbReference type="STRING" id="174720.A0A0N5BGZ4"/>
<dbReference type="InterPro" id="IPR036397">
    <property type="entry name" value="RNaseH_sf"/>
</dbReference>
<dbReference type="InterPro" id="IPR001969">
    <property type="entry name" value="Aspartic_peptidase_AS"/>
</dbReference>
<dbReference type="Gene3D" id="1.10.340.70">
    <property type="match status" value="1"/>
</dbReference>
<evidence type="ECO:0000259" key="18">
    <source>
        <dbReference type="PROSITE" id="PS50878"/>
    </source>
</evidence>
<keyword evidence="3" id="KW-0808">Transferase</keyword>
<dbReference type="InterPro" id="IPR050951">
    <property type="entry name" value="Retrovirus_Pol_polyprotein"/>
</dbReference>
<keyword evidence="8" id="KW-0378">Hydrolase</keyword>
<dbReference type="PROSITE" id="PS00141">
    <property type="entry name" value="ASP_PROTEASE"/>
    <property type="match status" value="1"/>
</dbReference>
<keyword evidence="5" id="KW-0540">Nuclease</keyword>
<dbReference type="PROSITE" id="PS50878">
    <property type="entry name" value="RT_POL"/>
    <property type="match status" value="1"/>
</dbReference>
<evidence type="ECO:0000256" key="4">
    <source>
        <dbReference type="ARBA" id="ARBA00022695"/>
    </source>
</evidence>
<dbReference type="SUPFAM" id="SSF56672">
    <property type="entry name" value="DNA/RNA polymerases"/>
    <property type="match status" value="1"/>
</dbReference>
<evidence type="ECO:0000256" key="8">
    <source>
        <dbReference type="ARBA" id="ARBA00022801"/>
    </source>
</evidence>
<feature type="compositionally biased region" description="Basic and acidic residues" evidence="16">
    <location>
        <begin position="161"/>
        <end position="176"/>
    </location>
</feature>
<dbReference type="InterPro" id="IPR043128">
    <property type="entry name" value="Rev_trsase/Diguanyl_cyclase"/>
</dbReference>
<feature type="compositionally biased region" description="Basic residues" evidence="16">
    <location>
        <begin position="1036"/>
        <end position="1055"/>
    </location>
</feature>
<dbReference type="InterPro" id="IPR001878">
    <property type="entry name" value="Znf_CCHC"/>
</dbReference>
<dbReference type="GO" id="GO:0019899">
    <property type="term" value="F:enzyme binding"/>
    <property type="evidence" value="ECO:0007669"/>
    <property type="project" value="UniProtKB-ARBA"/>
</dbReference>
<dbReference type="Gene3D" id="3.30.70.270">
    <property type="match status" value="2"/>
</dbReference>
<evidence type="ECO:0000256" key="16">
    <source>
        <dbReference type="SAM" id="MobiDB-lite"/>
    </source>
</evidence>
<evidence type="ECO:0000256" key="2">
    <source>
        <dbReference type="ARBA" id="ARBA00022670"/>
    </source>
</evidence>
<dbReference type="InterPro" id="IPR001584">
    <property type="entry name" value="Integrase_cat-core"/>
</dbReference>
<dbReference type="PANTHER" id="PTHR37984">
    <property type="entry name" value="PROTEIN CBG26694"/>
    <property type="match status" value="1"/>
</dbReference>
<evidence type="ECO:0000256" key="13">
    <source>
        <dbReference type="ARBA" id="ARBA00023125"/>
    </source>
</evidence>
<evidence type="ECO:0000259" key="17">
    <source>
        <dbReference type="PROSITE" id="PS50158"/>
    </source>
</evidence>
<dbReference type="GO" id="GO:0006508">
    <property type="term" value="P:proteolysis"/>
    <property type="evidence" value="ECO:0007669"/>
    <property type="project" value="UniProtKB-KW"/>
</dbReference>
<dbReference type="GO" id="GO:0004190">
    <property type="term" value="F:aspartic-type endopeptidase activity"/>
    <property type="evidence" value="ECO:0007669"/>
    <property type="project" value="UniProtKB-KW"/>
</dbReference>
<dbReference type="Proteomes" id="UP000046392">
    <property type="component" value="Unplaced"/>
</dbReference>
<evidence type="ECO:0000313" key="20">
    <source>
        <dbReference type="Proteomes" id="UP000046392"/>
    </source>
</evidence>
<proteinExistence type="predicted"/>
<dbReference type="SUPFAM" id="SSF53098">
    <property type="entry name" value="Ribonuclease H-like"/>
    <property type="match status" value="1"/>
</dbReference>
<dbReference type="InterPro" id="IPR043502">
    <property type="entry name" value="DNA/RNA_pol_sf"/>
</dbReference>
<evidence type="ECO:0000256" key="7">
    <source>
        <dbReference type="ARBA" id="ARBA00022759"/>
    </source>
</evidence>
<dbReference type="InterPro" id="IPR036875">
    <property type="entry name" value="Znf_CCHC_sf"/>
</dbReference>
<keyword evidence="20" id="KW-1185">Reference proteome</keyword>
<feature type="compositionally biased region" description="Basic and acidic residues" evidence="16">
    <location>
        <begin position="45"/>
        <end position="60"/>
    </location>
</feature>
<keyword evidence="9" id="KW-0460">Magnesium</keyword>
<dbReference type="PROSITE" id="PS50994">
    <property type="entry name" value="INTEGRASE"/>
    <property type="match status" value="1"/>
</dbReference>
<keyword evidence="7" id="KW-0255">Endonuclease</keyword>
<dbReference type="GO" id="GO:0003723">
    <property type="term" value="F:RNA binding"/>
    <property type="evidence" value="ECO:0007669"/>
    <property type="project" value="UniProtKB-KW"/>
</dbReference>
<keyword evidence="12" id="KW-0695">RNA-directed DNA polymerase</keyword>
<dbReference type="CDD" id="cd00303">
    <property type="entry name" value="retropepsin_like"/>
    <property type="match status" value="1"/>
</dbReference>
<feature type="domain" description="Reverse transcriptase" evidence="18">
    <location>
        <begin position="583"/>
        <end position="793"/>
    </location>
</feature>
<dbReference type="Pfam" id="PF17919">
    <property type="entry name" value="RT_RNaseH_2"/>
    <property type="match status" value="1"/>
</dbReference>